<evidence type="ECO:0000256" key="1">
    <source>
        <dbReference type="ARBA" id="ARBA00022484"/>
    </source>
</evidence>
<dbReference type="Pfam" id="PF00680">
    <property type="entry name" value="RdRP_1"/>
    <property type="match status" value="1"/>
</dbReference>
<dbReference type="InterPro" id="IPR043502">
    <property type="entry name" value="DNA/RNA_pol_sf"/>
</dbReference>
<organismHost>
    <name type="scientific">Homo sapiens</name>
    <name type="common">Human</name>
    <dbReference type="NCBI Taxonomy" id="9606"/>
</organismHost>
<evidence type="ECO:0000259" key="5">
    <source>
        <dbReference type="Pfam" id="PF00680"/>
    </source>
</evidence>
<dbReference type="GO" id="GO:0006351">
    <property type="term" value="P:DNA-templated transcription"/>
    <property type="evidence" value="ECO:0007669"/>
    <property type="project" value="InterPro"/>
</dbReference>
<keyword evidence="4" id="KW-0693">Viral RNA replication</keyword>
<sequence length="409" mass="46890">QVEDHLAGMREFKQVAEWDLSKKDKFQPQGETAPFDMRLESFEEYFSHLDPPPVISNKIFKRAMKIAVTHLKLNGNLEPISCDEVVKRGLADQKYGTSSGYSLFLKRKNPKAIEEAISSVETRRCLSDKYPFTVGSRAQMGKVRELARFIFMASMGVNLFGMRFSQPLQDHLRIIGEPLFLPWDGWNAVQQEISQRWHEAPVRFGADYTKMDQHFNIHHGKVVFEVIKHAFNKKYWDDLWESTSYVFRAPVLTSKGYVDQEHALLSGSEWTNLIETVWNYVFILYLNLKYGIKFLSSMGIGDDQLWSVTGITTSAARKWLLKTVIREFETAGLPGNAEKQDGIEDPETSAFLQRKVWTNYNGPDDKVVAAGVYSLVKVPFRINLASHISNERVHLCCNNLIIWAIIISP</sequence>
<dbReference type="SUPFAM" id="SSF56672">
    <property type="entry name" value="DNA/RNA polymerases"/>
    <property type="match status" value="1"/>
</dbReference>
<dbReference type="GO" id="GO:0003968">
    <property type="term" value="F:RNA-directed RNA polymerase activity"/>
    <property type="evidence" value="ECO:0007669"/>
    <property type="project" value="UniProtKB-KW"/>
</dbReference>
<keyword evidence="3" id="KW-0548">Nucleotidyltransferase</keyword>
<feature type="non-terminal residue" evidence="6">
    <location>
        <position position="1"/>
    </location>
</feature>
<name>A0A0S1LLC4_HPBV</name>
<evidence type="ECO:0000256" key="2">
    <source>
        <dbReference type="ARBA" id="ARBA00022679"/>
    </source>
</evidence>
<organism evidence="6">
    <name type="scientific">Human picobirnavirus</name>
    <dbReference type="NCBI Taxonomy" id="145856"/>
    <lineage>
        <taxon>Viruses</taxon>
        <taxon>Riboviria</taxon>
        <taxon>Orthornavirae</taxon>
        <taxon>Pisuviricota</taxon>
        <taxon>Duplopiviricetes</taxon>
        <taxon>Durnavirales</taxon>
        <taxon>Picobirnaviridae</taxon>
        <taxon>Orthopicobirnavirus</taxon>
        <taxon>Orthopicobirnavirus hominis</taxon>
    </lineage>
</organism>
<keyword evidence="1 6" id="KW-0696">RNA-directed RNA polymerase</keyword>
<evidence type="ECO:0000256" key="4">
    <source>
        <dbReference type="ARBA" id="ARBA00022953"/>
    </source>
</evidence>
<feature type="domain" description="RNA-directed RNA polymerase C-terminal" evidence="5">
    <location>
        <begin position="184"/>
        <end position="356"/>
    </location>
</feature>
<dbReference type="GO" id="GO:0003723">
    <property type="term" value="F:RNA binding"/>
    <property type="evidence" value="ECO:0007669"/>
    <property type="project" value="InterPro"/>
</dbReference>
<reference evidence="6" key="1">
    <citation type="journal article" date="2016" name="Arch. Virol.">
        <title>Viral metagenomics analysis of picobirnavirus-positive feces from children with sporadic diarrhea in China.</title>
        <authorList>
            <person name="Sun G."/>
            <person name="Zang Q."/>
            <person name="Gu Y."/>
            <person name="Niu G."/>
            <person name="Ding C."/>
            <person name="Zhang P."/>
        </authorList>
    </citation>
    <scope>NUCLEOTIDE SEQUENCE</scope>
    <source>
        <strain evidence="6">ChXz-6</strain>
    </source>
</reference>
<evidence type="ECO:0000256" key="3">
    <source>
        <dbReference type="ARBA" id="ARBA00022695"/>
    </source>
</evidence>
<evidence type="ECO:0000313" key="6">
    <source>
        <dbReference type="EMBL" id="ALL29323.1"/>
    </source>
</evidence>
<protein>
    <submittedName>
        <fullName evidence="6">RNA-dependent RNA polymerase</fullName>
    </submittedName>
</protein>
<dbReference type="InterPro" id="IPR001205">
    <property type="entry name" value="RNA-dir_pol_C"/>
</dbReference>
<proteinExistence type="predicted"/>
<accession>A0A0S1LLC4</accession>
<feature type="non-terminal residue" evidence="6">
    <location>
        <position position="409"/>
    </location>
</feature>
<keyword evidence="2" id="KW-0808">Transferase</keyword>
<dbReference type="EMBL" id="KR827417">
    <property type="protein sequence ID" value="ALL29323.1"/>
    <property type="molecule type" value="Genomic_RNA"/>
</dbReference>